<accession>A0A6A6EHR1</accession>
<evidence type="ECO:0000256" key="2">
    <source>
        <dbReference type="SAM" id="Phobius"/>
    </source>
</evidence>
<evidence type="ECO:0000256" key="1">
    <source>
        <dbReference type="SAM" id="MobiDB-lite"/>
    </source>
</evidence>
<name>A0A6A6EHR1_9PEZI</name>
<protein>
    <submittedName>
        <fullName evidence="3">Uncharacterized protein</fullName>
    </submittedName>
</protein>
<dbReference type="EMBL" id="ML994617">
    <property type="protein sequence ID" value="KAF2190961.1"/>
    <property type="molecule type" value="Genomic_DNA"/>
</dbReference>
<sequence>MGLSSNGSSNSLENESKSRKLPPFDRALNTRKLCLIGLSLSYVLSVAITIYGIVAYVFADKRVRKAYKGYPRASWDPETFAPM</sequence>
<feature type="compositionally biased region" description="Low complexity" evidence="1">
    <location>
        <begin position="1"/>
        <end position="13"/>
    </location>
</feature>
<evidence type="ECO:0000313" key="3">
    <source>
        <dbReference type="EMBL" id="KAF2190961.1"/>
    </source>
</evidence>
<gene>
    <name evidence="3" type="ORF">K469DRAFT_360731</name>
</gene>
<evidence type="ECO:0000313" key="4">
    <source>
        <dbReference type="Proteomes" id="UP000800200"/>
    </source>
</evidence>
<reference evidence="3" key="1">
    <citation type="journal article" date="2020" name="Stud. Mycol.">
        <title>101 Dothideomycetes genomes: a test case for predicting lifestyles and emergence of pathogens.</title>
        <authorList>
            <person name="Haridas S."/>
            <person name="Albert R."/>
            <person name="Binder M."/>
            <person name="Bloem J."/>
            <person name="Labutti K."/>
            <person name="Salamov A."/>
            <person name="Andreopoulos B."/>
            <person name="Baker S."/>
            <person name="Barry K."/>
            <person name="Bills G."/>
            <person name="Bluhm B."/>
            <person name="Cannon C."/>
            <person name="Castanera R."/>
            <person name="Culley D."/>
            <person name="Daum C."/>
            <person name="Ezra D."/>
            <person name="Gonzalez J."/>
            <person name="Henrissat B."/>
            <person name="Kuo A."/>
            <person name="Liang C."/>
            <person name="Lipzen A."/>
            <person name="Lutzoni F."/>
            <person name="Magnuson J."/>
            <person name="Mondo S."/>
            <person name="Nolan M."/>
            <person name="Ohm R."/>
            <person name="Pangilinan J."/>
            <person name="Park H.-J."/>
            <person name="Ramirez L."/>
            <person name="Alfaro M."/>
            <person name="Sun H."/>
            <person name="Tritt A."/>
            <person name="Yoshinaga Y."/>
            <person name="Zwiers L.-H."/>
            <person name="Turgeon B."/>
            <person name="Goodwin S."/>
            <person name="Spatafora J."/>
            <person name="Crous P."/>
            <person name="Grigoriev I."/>
        </authorList>
    </citation>
    <scope>NUCLEOTIDE SEQUENCE</scope>
    <source>
        <strain evidence="3">CBS 207.26</strain>
    </source>
</reference>
<organism evidence="3 4">
    <name type="scientific">Zopfia rhizophila CBS 207.26</name>
    <dbReference type="NCBI Taxonomy" id="1314779"/>
    <lineage>
        <taxon>Eukaryota</taxon>
        <taxon>Fungi</taxon>
        <taxon>Dikarya</taxon>
        <taxon>Ascomycota</taxon>
        <taxon>Pezizomycotina</taxon>
        <taxon>Dothideomycetes</taxon>
        <taxon>Dothideomycetes incertae sedis</taxon>
        <taxon>Zopfiaceae</taxon>
        <taxon>Zopfia</taxon>
    </lineage>
</organism>
<feature type="transmembrane region" description="Helical" evidence="2">
    <location>
        <begin position="35"/>
        <end position="59"/>
    </location>
</feature>
<proteinExistence type="predicted"/>
<feature type="region of interest" description="Disordered" evidence="1">
    <location>
        <begin position="1"/>
        <end position="22"/>
    </location>
</feature>
<keyword evidence="2" id="KW-0812">Transmembrane</keyword>
<keyword evidence="2" id="KW-1133">Transmembrane helix</keyword>
<dbReference type="Proteomes" id="UP000800200">
    <property type="component" value="Unassembled WGS sequence"/>
</dbReference>
<keyword evidence="2" id="KW-0472">Membrane</keyword>
<dbReference type="AlphaFoldDB" id="A0A6A6EHR1"/>
<keyword evidence="4" id="KW-1185">Reference proteome</keyword>